<evidence type="ECO:0000256" key="1">
    <source>
        <dbReference type="SAM" id="Phobius"/>
    </source>
</evidence>
<dbReference type="Proteomes" id="UP001418222">
    <property type="component" value="Unassembled WGS sequence"/>
</dbReference>
<gene>
    <name evidence="2" type="ORF">KSP39_PZI022259</name>
</gene>
<dbReference type="EMBL" id="JBBWWQ010000020">
    <property type="protein sequence ID" value="KAK8915975.1"/>
    <property type="molecule type" value="Genomic_DNA"/>
</dbReference>
<protein>
    <submittedName>
        <fullName evidence="2">Uncharacterized protein</fullName>
    </submittedName>
</protein>
<keyword evidence="1" id="KW-0472">Membrane</keyword>
<proteinExistence type="predicted"/>
<name>A0AAP0FUD4_9ASPA</name>
<accession>A0AAP0FUD4</accession>
<reference evidence="2 3" key="1">
    <citation type="journal article" date="2022" name="Nat. Plants">
        <title>Genomes of leafy and leafless Platanthera orchids illuminate the evolution of mycoheterotrophy.</title>
        <authorList>
            <person name="Li M.H."/>
            <person name="Liu K.W."/>
            <person name="Li Z."/>
            <person name="Lu H.C."/>
            <person name="Ye Q.L."/>
            <person name="Zhang D."/>
            <person name="Wang J.Y."/>
            <person name="Li Y.F."/>
            <person name="Zhong Z.M."/>
            <person name="Liu X."/>
            <person name="Yu X."/>
            <person name="Liu D.K."/>
            <person name="Tu X.D."/>
            <person name="Liu B."/>
            <person name="Hao Y."/>
            <person name="Liao X.Y."/>
            <person name="Jiang Y.T."/>
            <person name="Sun W.H."/>
            <person name="Chen J."/>
            <person name="Chen Y.Q."/>
            <person name="Ai Y."/>
            <person name="Zhai J.W."/>
            <person name="Wu S.S."/>
            <person name="Zhou Z."/>
            <person name="Hsiao Y.Y."/>
            <person name="Wu W.L."/>
            <person name="Chen Y.Y."/>
            <person name="Lin Y.F."/>
            <person name="Hsu J.L."/>
            <person name="Li C.Y."/>
            <person name="Wang Z.W."/>
            <person name="Zhao X."/>
            <person name="Zhong W.Y."/>
            <person name="Ma X.K."/>
            <person name="Ma L."/>
            <person name="Huang J."/>
            <person name="Chen G.Z."/>
            <person name="Huang M.Z."/>
            <person name="Huang L."/>
            <person name="Peng D.H."/>
            <person name="Luo Y.B."/>
            <person name="Zou S.Q."/>
            <person name="Chen S.P."/>
            <person name="Lan S."/>
            <person name="Tsai W.C."/>
            <person name="Van de Peer Y."/>
            <person name="Liu Z.J."/>
        </authorList>
    </citation>
    <scope>NUCLEOTIDE SEQUENCE [LARGE SCALE GENOMIC DNA]</scope>
    <source>
        <strain evidence="2">Lor287</strain>
    </source>
</reference>
<feature type="transmembrane region" description="Helical" evidence="1">
    <location>
        <begin position="12"/>
        <end position="35"/>
    </location>
</feature>
<evidence type="ECO:0000313" key="3">
    <source>
        <dbReference type="Proteomes" id="UP001418222"/>
    </source>
</evidence>
<organism evidence="2 3">
    <name type="scientific">Platanthera zijinensis</name>
    <dbReference type="NCBI Taxonomy" id="2320716"/>
    <lineage>
        <taxon>Eukaryota</taxon>
        <taxon>Viridiplantae</taxon>
        <taxon>Streptophyta</taxon>
        <taxon>Embryophyta</taxon>
        <taxon>Tracheophyta</taxon>
        <taxon>Spermatophyta</taxon>
        <taxon>Magnoliopsida</taxon>
        <taxon>Liliopsida</taxon>
        <taxon>Asparagales</taxon>
        <taxon>Orchidaceae</taxon>
        <taxon>Orchidoideae</taxon>
        <taxon>Orchideae</taxon>
        <taxon>Orchidinae</taxon>
        <taxon>Platanthera</taxon>
    </lineage>
</organism>
<keyword evidence="1" id="KW-1133">Transmembrane helix</keyword>
<evidence type="ECO:0000313" key="2">
    <source>
        <dbReference type="EMBL" id="KAK8915975.1"/>
    </source>
</evidence>
<dbReference type="AlphaFoldDB" id="A0AAP0FUD4"/>
<keyword evidence="3" id="KW-1185">Reference proteome</keyword>
<comment type="caution">
    <text evidence="2">The sequence shown here is derived from an EMBL/GenBank/DDBJ whole genome shotgun (WGS) entry which is preliminary data.</text>
</comment>
<keyword evidence="1" id="KW-0812">Transmembrane</keyword>
<sequence length="130" mass="14904">MSKFPCTFFLFYELAICCTYWFMVSLFSLSSYLMYLNKKLNLDTQFGLCDSHVHLETNFLGAALSSSVIFGVDKKAPSSFQTSALDAQSTGRLRGSRLRKLQRKRNFLQVSSARNFSSMKRGRYIDDSFN</sequence>